<feature type="active site" description="Proton acceptor" evidence="5">
    <location>
        <position position="127"/>
    </location>
</feature>
<keyword evidence="6" id="KW-0464">Manganese</keyword>
<accession>A0A1G6NLN0</accession>
<dbReference type="GO" id="GO:0019877">
    <property type="term" value="P:diaminopimelate biosynthetic process"/>
    <property type="evidence" value="ECO:0007669"/>
    <property type="project" value="UniProtKB-UniRule"/>
</dbReference>
<feature type="binding site" evidence="6">
    <location>
        <position position="127"/>
    </location>
    <ligand>
        <name>Mn(2+)</name>
        <dbReference type="ChEBI" id="CHEBI:29035"/>
        <label>2</label>
    </ligand>
</feature>
<dbReference type="Proteomes" id="UP000198666">
    <property type="component" value="Unassembled WGS sequence"/>
</dbReference>
<feature type="active site" evidence="5">
    <location>
        <position position="68"/>
    </location>
</feature>
<evidence type="ECO:0000256" key="2">
    <source>
        <dbReference type="ARBA" id="ARBA00022801"/>
    </source>
</evidence>
<feature type="binding site" evidence="6">
    <location>
        <position position="345"/>
    </location>
    <ligand>
        <name>Mn(2+)</name>
        <dbReference type="ChEBI" id="CHEBI:29035"/>
        <label>2</label>
    </ligand>
</feature>
<dbReference type="PANTHER" id="PTHR11014">
    <property type="entry name" value="PEPTIDASE M20 FAMILY MEMBER"/>
    <property type="match status" value="1"/>
</dbReference>
<dbReference type="Pfam" id="PF07687">
    <property type="entry name" value="M20_dimer"/>
    <property type="match status" value="1"/>
</dbReference>
<keyword evidence="6" id="KW-0479">Metal-binding</keyword>
<dbReference type="NCBIfam" id="TIGR01891">
    <property type="entry name" value="amidohydrolases"/>
    <property type="match status" value="1"/>
</dbReference>
<dbReference type="OrthoDB" id="9776731at2"/>
<keyword evidence="2 5" id="KW-0378">Hydrolase</keyword>
<dbReference type="PIRSF" id="PIRSF005962">
    <property type="entry name" value="Pept_M20D_amidohydro"/>
    <property type="match status" value="1"/>
</dbReference>
<dbReference type="HAMAP" id="MF_01692">
    <property type="entry name" value="DapEL"/>
    <property type="match status" value="1"/>
</dbReference>
<comment type="catalytic activity">
    <reaction evidence="5">
        <text>N-acetyl-(2S,6S)-2,6-diaminopimelate + H2O = (2S,6S)-2,6-diaminopimelate + acetate</text>
        <dbReference type="Rhea" id="RHEA:20405"/>
        <dbReference type="ChEBI" id="CHEBI:15377"/>
        <dbReference type="ChEBI" id="CHEBI:30089"/>
        <dbReference type="ChEBI" id="CHEBI:57609"/>
        <dbReference type="ChEBI" id="CHEBI:58767"/>
        <dbReference type="EC" id="3.5.1.47"/>
    </reaction>
</comment>
<evidence type="ECO:0000256" key="4">
    <source>
        <dbReference type="ARBA" id="ARBA00023154"/>
    </source>
</evidence>
<dbReference type="UniPathway" id="UPA00034">
    <property type="reaction ID" value="UER00024"/>
</dbReference>
<comment type="function">
    <text evidence="5">Catalyzes the conversion of N-acetyl-diaminopimelate to diaminopimelate and acetate.</text>
</comment>
<keyword evidence="9" id="KW-1185">Reference proteome</keyword>
<dbReference type="EMBL" id="FMZB01000003">
    <property type="protein sequence ID" value="SDC68850.1"/>
    <property type="molecule type" value="Genomic_DNA"/>
</dbReference>
<comment type="cofactor">
    <cofactor evidence="6">
        <name>Mn(2+)</name>
        <dbReference type="ChEBI" id="CHEBI:29035"/>
    </cofactor>
    <text evidence="6">The Mn(2+) ion enhances activity.</text>
</comment>
<dbReference type="RefSeq" id="WP_093726748.1">
    <property type="nucleotide sequence ID" value="NZ_FMZB01000003.1"/>
</dbReference>
<evidence type="ECO:0000259" key="7">
    <source>
        <dbReference type="Pfam" id="PF07687"/>
    </source>
</evidence>
<evidence type="ECO:0000313" key="8">
    <source>
        <dbReference type="EMBL" id="SDC68850.1"/>
    </source>
</evidence>
<evidence type="ECO:0000256" key="3">
    <source>
        <dbReference type="ARBA" id="ARBA00022915"/>
    </source>
</evidence>
<dbReference type="GO" id="GO:0009089">
    <property type="term" value="P:lysine biosynthetic process via diaminopimelate"/>
    <property type="evidence" value="ECO:0007669"/>
    <property type="project" value="UniProtKB-UniRule"/>
</dbReference>
<comment type="pathway">
    <text evidence="5">Amino-acid biosynthesis; L-lysine biosynthesis via DAP pathway; LL-2,6-diaminopimelate from (S)-tetrahydrodipicolinate (acetylase route): step 3/3.</text>
</comment>
<dbReference type="Pfam" id="PF01546">
    <property type="entry name" value="Peptidase_M20"/>
    <property type="match status" value="1"/>
</dbReference>
<dbReference type="AlphaFoldDB" id="A0A1G6NLN0"/>
<keyword evidence="4 5" id="KW-0457">Lysine biosynthesis</keyword>
<comment type="similarity">
    <text evidence="5">Belongs to the peptidase M20A family. N-acetyldiaminopimelate deacetylase subfamily.</text>
</comment>
<dbReference type="InterPro" id="IPR017439">
    <property type="entry name" value="Amidohydrolase"/>
</dbReference>
<sequence length="370" mass="40926">MEDTLINIRRDLHRIPELGFQEEKTQAYLLEYIRNLPQEHLNIKLWRTGIIVKVTGSIGSKTIAYRTDIDGLPITEATGLPYESEHKGHMHACGHDLHMTIALGALTACAKDQPDQHIIFIFQPAEEGPGGALPLMQSGILKEWWPDEIFALHIAPELPVGTVSSRAGLLFANTSELFIDFKGKGGHAAYPHLTRDMVVAASTFVTNMQGIVARNLDPLQSAVITIGKMESGFVQNTIAETARLEGTIRTMDPDAIALVKQHIEQQASGFEISHDCEINIDYGSNYYQVFNDRDKVEVFQGALGKTSLTFKEAAPAMTGEDFGYMLKEIPGFMFWLGVDSPYGLHHSKLQPDEQALSYGVEAVLAYINQA</sequence>
<gene>
    <name evidence="8" type="ORF">SAMN05421663_103357</name>
</gene>
<dbReference type="SUPFAM" id="SSF53187">
    <property type="entry name" value="Zn-dependent exopeptidases"/>
    <property type="match status" value="1"/>
</dbReference>
<dbReference type="Gene3D" id="3.40.630.10">
    <property type="entry name" value="Zn peptidases"/>
    <property type="match status" value="1"/>
</dbReference>
<dbReference type="Gene3D" id="3.30.70.360">
    <property type="match status" value="1"/>
</dbReference>
<dbReference type="InterPro" id="IPR002933">
    <property type="entry name" value="Peptidase_M20"/>
</dbReference>
<evidence type="ECO:0000256" key="5">
    <source>
        <dbReference type="HAMAP-Rule" id="MF_01692"/>
    </source>
</evidence>
<dbReference type="InterPro" id="IPR036264">
    <property type="entry name" value="Bact_exopeptidase_dim_dom"/>
</dbReference>
<organism evidence="8 9">
    <name type="scientific">Terribacillus halophilus</name>
    <dbReference type="NCBI Taxonomy" id="361279"/>
    <lineage>
        <taxon>Bacteria</taxon>
        <taxon>Bacillati</taxon>
        <taxon>Bacillota</taxon>
        <taxon>Bacilli</taxon>
        <taxon>Bacillales</taxon>
        <taxon>Bacillaceae</taxon>
        <taxon>Terribacillus</taxon>
    </lineage>
</organism>
<dbReference type="EC" id="3.5.1.47" evidence="5"/>
<proteinExistence type="inferred from homology"/>
<evidence type="ECO:0000313" key="9">
    <source>
        <dbReference type="Proteomes" id="UP000198666"/>
    </source>
</evidence>
<dbReference type="CDD" id="cd05670">
    <property type="entry name" value="M20_Acy1_YkuR-like"/>
    <property type="match status" value="1"/>
</dbReference>
<evidence type="ECO:0000256" key="1">
    <source>
        <dbReference type="ARBA" id="ARBA00022605"/>
    </source>
</evidence>
<keyword evidence="1 5" id="KW-0028">Amino-acid biosynthesis</keyword>
<dbReference type="STRING" id="361279.SAMN05421663_103357"/>
<dbReference type="FunFam" id="3.30.70.360:FF:000001">
    <property type="entry name" value="N-acetyldiaminopimelate deacetylase"/>
    <property type="match status" value="1"/>
</dbReference>
<dbReference type="GO" id="GO:0050118">
    <property type="term" value="F:N-acetyldiaminopimelate deacetylase activity"/>
    <property type="evidence" value="ECO:0007669"/>
    <property type="project" value="UniProtKB-UniRule"/>
</dbReference>
<reference evidence="9" key="1">
    <citation type="submission" date="2016-10" db="EMBL/GenBank/DDBJ databases">
        <authorList>
            <person name="Varghese N."/>
            <person name="Submissions S."/>
        </authorList>
    </citation>
    <scope>NUCLEOTIDE SEQUENCE [LARGE SCALE GENOMIC DNA]</scope>
    <source>
        <strain evidence="9">DSM 21620</strain>
    </source>
</reference>
<dbReference type="PANTHER" id="PTHR11014:SF98">
    <property type="entry name" value="N-ACETYLDIAMINOPIMELATE DEACETYLASE"/>
    <property type="match status" value="1"/>
</dbReference>
<evidence type="ECO:0000256" key="6">
    <source>
        <dbReference type="PIRSR" id="PIRSR005962-1"/>
    </source>
</evidence>
<protein>
    <recommendedName>
        <fullName evidence="5">N-acetyldiaminopimelate deacetylase</fullName>
        <ecNumber evidence="5">3.5.1.47</ecNumber>
    </recommendedName>
</protein>
<feature type="binding site" evidence="6">
    <location>
        <position position="93"/>
    </location>
    <ligand>
        <name>Mn(2+)</name>
        <dbReference type="ChEBI" id="CHEBI:29035"/>
        <label>2</label>
    </ligand>
</feature>
<feature type="domain" description="Peptidase M20 dimerisation" evidence="7">
    <location>
        <begin position="179"/>
        <end position="267"/>
    </location>
</feature>
<dbReference type="InterPro" id="IPR011650">
    <property type="entry name" value="Peptidase_M20_dimer"/>
</dbReference>
<dbReference type="GO" id="GO:0046872">
    <property type="term" value="F:metal ion binding"/>
    <property type="evidence" value="ECO:0007669"/>
    <property type="project" value="UniProtKB-KW"/>
</dbReference>
<dbReference type="SUPFAM" id="SSF55031">
    <property type="entry name" value="Bacterial exopeptidase dimerisation domain"/>
    <property type="match status" value="1"/>
</dbReference>
<name>A0A1G6NLN0_9BACI</name>
<feature type="binding site" evidence="6">
    <location>
        <position position="153"/>
    </location>
    <ligand>
        <name>Mn(2+)</name>
        <dbReference type="ChEBI" id="CHEBI:29035"/>
        <label>2</label>
    </ligand>
</feature>
<feature type="binding site" evidence="6">
    <location>
        <position position="95"/>
    </location>
    <ligand>
        <name>Mn(2+)</name>
        <dbReference type="ChEBI" id="CHEBI:29035"/>
        <label>2</label>
    </ligand>
</feature>
<dbReference type="InterPro" id="IPR023905">
    <property type="entry name" value="AcetylDAP_deacetylase"/>
</dbReference>
<keyword evidence="3 5" id="KW-0220">Diaminopimelate biosynthesis</keyword>